<keyword evidence="1" id="KW-0732">Signal</keyword>
<evidence type="ECO:0000256" key="1">
    <source>
        <dbReference type="SAM" id="SignalP"/>
    </source>
</evidence>
<organism evidence="2 3">
    <name type="scientific">marine gamma proteobacterium HTCC2143</name>
    <dbReference type="NCBI Taxonomy" id="247633"/>
    <lineage>
        <taxon>Bacteria</taxon>
        <taxon>Pseudomonadati</taxon>
        <taxon>Pseudomonadota</taxon>
        <taxon>Gammaproteobacteria</taxon>
        <taxon>Cellvibrionales</taxon>
        <taxon>Spongiibacteraceae</taxon>
        <taxon>BD1-7 clade</taxon>
    </lineage>
</organism>
<protein>
    <recommendedName>
        <fullName evidence="4">DUF5640 domain-containing protein</fullName>
    </recommendedName>
</protein>
<gene>
    <name evidence="2" type="ORF">GP2143_13106</name>
</gene>
<accession>A0Y7U1</accession>
<reference evidence="2 3" key="1">
    <citation type="journal article" date="2010" name="J. Bacteriol.">
        <title>Genome sequence of the oligotrophic marine Gammaproteobacterium HTCC2143, isolated from the Oregon Coast.</title>
        <authorList>
            <person name="Oh H.M."/>
            <person name="Kang I."/>
            <person name="Ferriera S."/>
            <person name="Giovannoni S.J."/>
            <person name="Cho J.C."/>
        </authorList>
    </citation>
    <scope>NUCLEOTIDE SEQUENCE [LARGE SCALE GENOMIC DNA]</scope>
    <source>
        <strain evidence="2 3">HTCC2143</strain>
    </source>
</reference>
<feature type="signal peptide" evidence="1">
    <location>
        <begin position="1"/>
        <end position="24"/>
    </location>
</feature>
<dbReference type="EMBL" id="AAVT01000001">
    <property type="protein sequence ID" value="EAW32195.1"/>
    <property type="molecule type" value="Genomic_DNA"/>
</dbReference>
<keyword evidence="3" id="KW-1185">Reference proteome</keyword>
<dbReference type="PROSITE" id="PS51257">
    <property type="entry name" value="PROKAR_LIPOPROTEIN"/>
    <property type="match status" value="1"/>
</dbReference>
<dbReference type="AlphaFoldDB" id="A0Y7U1"/>
<evidence type="ECO:0000313" key="2">
    <source>
        <dbReference type="EMBL" id="EAW32195.1"/>
    </source>
</evidence>
<feature type="chain" id="PRO_5002630534" description="DUF5640 domain-containing protein" evidence="1">
    <location>
        <begin position="25"/>
        <end position="110"/>
    </location>
</feature>
<sequence length="110" mass="12377">MNHLTRSYKLFAVVCLSAFLFACASTPNYSEYILGQWDTEISGFPITLEYSDTEISVIGFGQSIPYVLEGNTISFEFQGMQVSTIEIVSDNEMVHTNTTTQAEQTMKRKL</sequence>
<evidence type="ECO:0008006" key="4">
    <source>
        <dbReference type="Google" id="ProtNLM"/>
    </source>
</evidence>
<name>A0Y7U1_9GAMM</name>
<comment type="caution">
    <text evidence="2">The sequence shown here is derived from an EMBL/GenBank/DDBJ whole genome shotgun (WGS) entry which is preliminary data.</text>
</comment>
<dbReference type="Proteomes" id="UP000004931">
    <property type="component" value="Unassembled WGS sequence"/>
</dbReference>
<proteinExistence type="predicted"/>
<evidence type="ECO:0000313" key="3">
    <source>
        <dbReference type="Proteomes" id="UP000004931"/>
    </source>
</evidence>